<dbReference type="InterPro" id="IPR010796">
    <property type="entry name" value="C2_B9-type_dom"/>
</dbReference>
<gene>
    <name evidence="6" type="ORF">WR25_24300</name>
</gene>
<dbReference type="STRING" id="2018661.A0A2A2LR94"/>
<evidence type="ECO:0000256" key="5">
    <source>
        <dbReference type="ARBA" id="ARBA00023273"/>
    </source>
</evidence>
<dbReference type="Proteomes" id="UP000218231">
    <property type="component" value="Unassembled WGS sequence"/>
</dbReference>
<dbReference type="OrthoDB" id="10263520at2759"/>
<dbReference type="Pfam" id="PF07162">
    <property type="entry name" value="B9-C2"/>
    <property type="match status" value="1"/>
</dbReference>
<evidence type="ECO:0000256" key="3">
    <source>
        <dbReference type="ARBA" id="ARBA00022794"/>
    </source>
</evidence>
<keyword evidence="5" id="KW-0966">Cell projection</keyword>
<proteinExistence type="predicted"/>
<keyword evidence="4" id="KW-0206">Cytoskeleton</keyword>
<evidence type="ECO:0000256" key="2">
    <source>
        <dbReference type="ARBA" id="ARBA00022490"/>
    </source>
</evidence>
<evidence type="ECO:0000313" key="7">
    <source>
        <dbReference type="Proteomes" id="UP000218231"/>
    </source>
</evidence>
<comment type="caution">
    <text evidence="6">The sequence shown here is derived from an EMBL/GenBank/DDBJ whole genome shotgun (WGS) entry which is preliminary data.</text>
</comment>
<evidence type="ECO:0000313" key="6">
    <source>
        <dbReference type="EMBL" id="PAV88752.1"/>
    </source>
</evidence>
<comment type="subcellular location">
    <subcellularLocation>
        <location evidence="1">Cytoplasm</location>
        <location evidence="1">Cytoskeleton</location>
        <location evidence="1">Cilium basal body</location>
    </subcellularLocation>
</comment>
<accession>A0A2A2LR94</accession>
<keyword evidence="7" id="KW-1185">Reference proteome</keyword>
<name>A0A2A2LR94_9BILA</name>
<dbReference type="EMBL" id="LIAE01006496">
    <property type="protein sequence ID" value="PAV88752.1"/>
    <property type="molecule type" value="Genomic_DNA"/>
</dbReference>
<dbReference type="GO" id="GO:0036038">
    <property type="term" value="C:MKS complex"/>
    <property type="evidence" value="ECO:0007669"/>
    <property type="project" value="TreeGrafter"/>
</dbReference>
<dbReference type="AlphaFoldDB" id="A0A2A2LR94"/>
<dbReference type="GO" id="GO:0060271">
    <property type="term" value="P:cilium assembly"/>
    <property type="evidence" value="ECO:0007669"/>
    <property type="project" value="TreeGrafter"/>
</dbReference>
<evidence type="ECO:0000256" key="4">
    <source>
        <dbReference type="ARBA" id="ARBA00023212"/>
    </source>
</evidence>
<sequence length="415" mass="46990">MPSSPYYAYGSIKLLRIRVTLDRAESALPGMMHNRNGDEVVGMRRVDELLIQWQQKISPFRESKQADSARVEQRLFTQIEEEPLAEQLRPQMSELMKDIAAKGKIKSMHVIAYLGTLTGEYESFDEQRVVSIFHLDDRLFFDPVLDGKPISLPSRFGEYRAHVSVLDDYFSPMAPIPYGSEQIYKESSEFVIPRDRATSCLMQIELSTGSQFASGEELRVESSVVYNGQTIHQQTCTRTARSVNGIVHFCELFEVSFSISELDPPILVMRITSSDTWGRHQVIGYGSASLLPLPGRRVLTASFGKPIDKSGELTLRQVFTGQSVDVDYVKLILNAPNNRLNITMSPSGTMEIRLNCIIQGRHLIAKDTLKQLKYGMMIGKIGLSADLYMRVMRVLMEFEEARRQLLSLRPASKIH</sequence>
<evidence type="ECO:0000256" key="1">
    <source>
        <dbReference type="ARBA" id="ARBA00004120"/>
    </source>
</evidence>
<dbReference type="PANTHER" id="PTHR12968">
    <property type="entry name" value="B9 DOMAIN-CONTAINING"/>
    <property type="match status" value="1"/>
</dbReference>
<reference evidence="6 7" key="1">
    <citation type="journal article" date="2017" name="Curr. Biol.">
        <title>Genome architecture and evolution of a unichromosomal asexual nematode.</title>
        <authorList>
            <person name="Fradin H."/>
            <person name="Zegar C."/>
            <person name="Gutwein M."/>
            <person name="Lucas J."/>
            <person name="Kovtun M."/>
            <person name="Corcoran D."/>
            <person name="Baugh L.R."/>
            <person name="Kiontke K."/>
            <person name="Gunsalus K."/>
            <person name="Fitch D.H."/>
            <person name="Piano F."/>
        </authorList>
    </citation>
    <scope>NUCLEOTIDE SEQUENCE [LARGE SCALE GENOMIC DNA]</scope>
    <source>
        <strain evidence="6">PF1309</strain>
    </source>
</reference>
<keyword evidence="2" id="KW-0963">Cytoplasm</keyword>
<protein>
    <submittedName>
        <fullName evidence="6">Uncharacterized protein</fullName>
    </submittedName>
</protein>
<keyword evidence="3" id="KW-0970">Cilium biogenesis/degradation</keyword>
<dbReference type="PANTHER" id="PTHR12968:SF4">
    <property type="entry name" value="TECTONIC-LIKE COMPLEX MEMBER MKS1"/>
    <property type="match status" value="1"/>
</dbReference>
<organism evidence="6 7">
    <name type="scientific">Diploscapter pachys</name>
    <dbReference type="NCBI Taxonomy" id="2018661"/>
    <lineage>
        <taxon>Eukaryota</taxon>
        <taxon>Metazoa</taxon>
        <taxon>Ecdysozoa</taxon>
        <taxon>Nematoda</taxon>
        <taxon>Chromadorea</taxon>
        <taxon>Rhabditida</taxon>
        <taxon>Rhabditina</taxon>
        <taxon>Rhabditomorpha</taxon>
        <taxon>Rhabditoidea</taxon>
        <taxon>Rhabditidae</taxon>
        <taxon>Diploscapter</taxon>
    </lineage>
</organism>